<dbReference type="Proteomes" id="UP000277204">
    <property type="component" value="Unassembled WGS sequence"/>
</dbReference>
<evidence type="ECO:0000313" key="2">
    <source>
        <dbReference type="Proteomes" id="UP000277204"/>
    </source>
</evidence>
<name>A0A183LA94_9TREM</name>
<accession>A0A183LA94</accession>
<gene>
    <name evidence="1" type="ORF">SMRZ_LOCUS719</name>
</gene>
<reference evidence="1 2" key="1">
    <citation type="submission" date="2018-11" db="EMBL/GenBank/DDBJ databases">
        <authorList>
            <consortium name="Pathogen Informatics"/>
        </authorList>
    </citation>
    <scope>NUCLEOTIDE SEQUENCE [LARGE SCALE GENOMIC DNA]</scope>
    <source>
        <strain evidence="1 2">Zambia</strain>
    </source>
</reference>
<protein>
    <submittedName>
        <fullName evidence="1">Uncharacterized protein</fullName>
    </submittedName>
</protein>
<evidence type="ECO:0000313" key="1">
    <source>
        <dbReference type="EMBL" id="VDO49075.1"/>
    </source>
</evidence>
<sequence length="87" mass="10031">MLLYSGHEEENVPQTQVDALMLSKEARKASDLLKEETTVEDNWKGNKQALTSTCQEVLGRMEHHHKEWIFMGTLDMIQEKEEQADGN</sequence>
<proteinExistence type="predicted"/>
<keyword evidence="2" id="KW-1185">Reference proteome</keyword>
<dbReference type="EMBL" id="UZAI01000139">
    <property type="protein sequence ID" value="VDO49075.1"/>
    <property type="molecule type" value="Genomic_DNA"/>
</dbReference>
<dbReference type="AlphaFoldDB" id="A0A183LA94"/>
<organism evidence="1 2">
    <name type="scientific">Schistosoma margrebowiei</name>
    <dbReference type="NCBI Taxonomy" id="48269"/>
    <lineage>
        <taxon>Eukaryota</taxon>
        <taxon>Metazoa</taxon>
        <taxon>Spiralia</taxon>
        <taxon>Lophotrochozoa</taxon>
        <taxon>Platyhelminthes</taxon>
        <taxon>Trematoda</taxon>
        <taxon>Digenea</taxon>
        <taxon>Strigeidida</taxon>
        <taxon>Schistosomatoidea</taxon>
        <taxon>Schistosomatidae</taxon>
        <taxon>Schistosoma</taxon>
    </lineage>
</organism>